<dbReference type="AlphaFoldDB" id="A0A264VQ51"/>
<dbReference type="EMBL" id="NOWC01000022">
    <property type="protein sequence ID" value="OZS73419.1"/>
    <property type="molecule type" value="Genomic_DNA"/>
</dbReference>
<dbReference type="RefSeq" id="WP_094962328.1">
    <property type="nucleotide sequence ID" value="NZ_ABDWLN020000008.1"/>
</dbReference>
<evidence type="ECO:0000313" key="2">
    <source>
        <dbReference type="Proteomes" id="UP000216001"/>
    </source>
</evidence>
<evidence type="ECO:0000313" key="1">
    <source>
        <dbReference type="EMBL" id="OZS73419.1"/>
    </source>
</evidence>
<accession>A0A264VQ51</accession>
<comment type="caution">
    <text evidence="1">The sequence shown here is derived from an EMBL/GenBank/DDBJ whole genome shotgun (WGS) entry which is preliminary data.</text>
</comment>
<sequence>MEAQELIEMTHEQQRAFNRIKKAVNDFKKSGGKFYTVLAKIHGLNGKYVESIEADYLCTGKPDGHLDTQLDVSIDFISDSGFSGFADDTHMIKLTDEGLALLNEED</sequence>
<gene>
    <name evidence="1" type="ORF">CHI95_17065</name>
</gene>
<reference evidence="1 2" key="1">
    <citation type="submission" date="2017-07" db="EMBL/GenBank/DDBJ databases">
        <title>blaIMP-27 on transferable plasmids in Proteus mirabilis and Providencia rettgeri.</title>
        <authorList>
            <person name="Potter R."/>
        </authorList>
    </citation>
    <scope>NUCLEOTIDE SEQUENCE [LARGE SCALE GENOMIC DNA]</scope>
    <source>
        <strain evidence="1 2">PR1</strain>
    </source>
</reference>
<dbReference type="Proteomes" id="UP000216001">
    <property type="component" value="Unassembled WGS sequence"/>
</dbReference>
<protein>
    <submittedName>
        <fullName evidence="1">Uncharacterized protein</fullName>
    </submittedName>
</protein>
<name>A0A264VQ51_PRORE</name>
<organism evidence="1 2">
    <name type="scientific">Providencia rettgeri</name>
    <dbReference type="NCBI Taxonomy" id="587"/>
    <lineage>
        <taxon>Bacteria</taxon>
        <taxon>Pseudomonadati</taxon>
        <taxon>Pseudomonadota</taxon>
        <taxon>Gammaproteobacteria</taxon>
        <taxon>Enterobacterales</taxon>
        <taxon>Morganellaceae</taxon>
        <taxon>Providencia</taxon>
    </lineage>
</organism>
<proteinExistence type="predicted"/>